<organism evidence="1">
    <name type="scientific">Pseudomonas peradeniyensis</name>
    <dbReference type="NCBI Taxonomy" id="2745488"/>
    <lineage>
        <taxon>Bacteria</taxon>
        <taxon>Pseudomonadati</taxon>
        <taxon>Pseudomonadota</taxon>
        <taxon>Gammaproteobacteria</taxon>
        <taxon>Pseudomonadales</taxon>
        <taxon>Pseudomonadaceae</taxon>
        <taxon>Pseudomonas</taxon>
    </lineage>
</organism>
<reference evidence="1" key="1">
    <citation type="journal article" date="2020" name="Microorganisms">
        <title>Reliable Identification of Environmental Pseudomonas Isolates Using the rpoD Gene.</title>
        <authorList>
            <consortium name="The Broad Institute Genome Sequencing Platform"/>
            <person name="Girard L."/>
            <person name="Lood C."/>
            <person name="Rokni-Zadeh H."/>
            <person name="van Noort V."/>
            <person name="Lavigne R."/>
            <person name="De Mot R."/>
        </authorList>
    </citation>
    <scope>NUCLEOTIDE SEQUENCE</scope>
    <source>
        <strain evidence="1">BW13M1</strain>
    </source>
</reference>
<reference evidence="1" key="2">
    <citation type="submission" date="2020-07" db="EMBL/GenBank/DDBJ databases">
        <authorList>
            <person name="Lood C."/>
            <person name="Girard L."/>
        </authorList>
    </citation>
    <scope>NUCLEOTIDE SEQUENCE</scope>
    <source>
        <strain evidence="1">BW13M1</strain>
    </source>
</reference>
<dbReference type="Pfam" id="PF13988">
    <property type="entry name" value="DUF4225"/>
    <property type="match status" value="1"/>
</dbReference>
<dbReference type="EMBL" id="JABWRJ010000006">
    <property type="protein sequence ID" value="MBC3445428.1"/>
    <property type="molecule type" value="Genomic_DNA"/>
</dbReference>
<protein>
    <submittedName>
        <fullName evidence="1">DUF4225 domain-containing protein</fullName>
    </submittedName>
</protein>
<dbReference type="RefSeq" id="WP_186732522.1">
    <property type="nucleotide sequence ID" value="NZ_JABWRJ020000001.1"/>
</dbReference>
<proteinExistence type="predicted"/>
<dbReference type="InterPro" id="IPR025320">
    <property type="entry name" value="DUF4225"/>
</dbReference>
<comment type="caution">
    <text evidence="1">The sequence shown here is derived from an EMBL/GenBank/DDBJ whole genome shotgun (WGS) entry which is preliminary data.</text>
</comment>
<evidence type="ECO:0000313" key="1">
    <source>
        <dbReference type="EMBL" id="MBC3445428.1"/>
    </source>
</evidence>
<accession>A0A923G998</accession>
<dbReference type="AlphaFoldDB" id="A0A923G998"/>
<name>A0A923G998_9PSED</name>
<sequence length="237" mass="26325">MEKRSRSDKLSSSEFWEVSHAAARLTEYACAVSARHLKDSWTRMQFNRELAYYAKRVVEDVYEKQLTPQEGLHKLARERANLETENSRILVQTLGTFGGAGQVLAGAGICYGSAGLLCAFAGAPLLAHGANNVYENARGLYEGRGDVQGPVRKVYHRASKVVGFDQREGNMAYLASDLMLSIGVLFRPVLRADAWRLFNYLRADKEAAVRQMGAGAIIMEGAADSNTGYQLYKEYRE</sequence>
<gene>
    <name evidence="1" type="ORF">HU751_06560</name>
</gene>